<dbReference type="AlphaFoldDB" id="A0A1Y4PIX9"/>
<sequence>MLYNINPISLHCVFHGIRFKVNKDWLSGIDSLLFFIPPSFVFSHPNLIFSSHLCHFYPLFIKLLIHLFNENIIFARFMNVKRNTN</sequence>
<evidence type="ECO:0000313" key="8">
    <source>
        <dbReference type="Proteomes" id="UP000365824"/>
    </source>
</evidence>
<dbReference type="Proteomes" id="UP000365824">
    <property type="component" value="Unassembled WGS sequence"/>
</dbReference>
<evidence type="ECO:0000313" key="1">
    <source>
        <dbReference type="EMBL" id="KAA3928998.1"/>
    </source>
</evidence>
<proteinExistence type="predicted"/>
<name>A0A1Y4PIX9_BACOV</name>
<evidence type="ECO:0000313" key="2">
    <source>
        <dbReference type="EMBL" id="KAA4100908.1"/>
    </source>
</evidence>
<reference evidence="7" key="1">
    <citation type="journal article" date="2018" name="J. Anim. Genet.">
        <title>Acquired interbacterial defense systems protect against interspecies antagonism in the human gut microbiome.</title>
        <authorList>
            <person name="Ross B.D."/>
            <person name="Verster A.J."/>
            <person name="Radey M.C."/>
            <person name="Schmidtke D.T."/>
            <person name="Pope C.E."/>
            <person name="Hoffman L.R."/>
            <person name="Hajjar A."/>
            <person name="Peterson S.B."/>
            <person name="Borenstein E."/>
            <person name="Mougous J."/>
        </authorList>
    </citation>
    <scope>NUCLEOTIDE SEQUENCE [LARGE SCALE GENOMIC DNA]</scope>
    <source>
        <strain evidence="7">3725 D1 iv</strain>
    </source>
</reference>
<evidence type="ECO:0000313" key="5">
    <source>
        <dbReference type="EMBL" id="RHH43453.1"/>
    </source>
</evidence>
<evidence type="ECO:0000313" key="6">
    <source>
        <dbReference type="Proteomes" id="UP000283329"/>
    </source>
</evidence>
<reference evidence="4" key="5">
    <citation type="submission" date="2019-07" db="EMBL/GenBank/DDBJ databases">
        <authorList>
            <person name="Ross B.D."/>
            <person name="Verster A.J."/>
            <person name="Radey M.C."/>
            <person name="Schmidtke D.T."/>
            <person name="Pope C.E."/>
            <person name="Hoffman L.R."/>
            <person name="Hajjar A."/>
            <person name="Peterson S.B."/>
            <person name="Borenstein E."/>
            <person name="Mougous J.D."/>
        </authorList>
    </citation>
    <scope>NUCLEOTIDE SEQUENCE</scope>
    <source>
        <strain evidence="4">3725 D1 iv</strain>
    </source>
</reference>
<dbReference type="EMBL" id="CP041395">
    <property type="protein sequence ID" value="QDM11835.1"/>
    <property type="molecule type" value="Genomic_DNA"/>
</dbReference>
<keyword evidence="10" id="KW-1185">Reference proteome</keyword>
<dbReference type="EMBL" id="VWKB01000009">
    <property type="protein sequence ID" value="KAA4100908.1"/>
    <property type="molecule type" value="Genomic_DNA"/>
</dbReference>
<dbReference type="EMBL" id="VWFC01000016">
    <property type="protein sequence ID" value="KAB1325474.1"/>
    <property type="molecule type" value="Genomic_DNA"/>
</dbReference>
<reference evidence="5 6" key="3">
    <citation type="submission" date="2018-08" db="EMBL/GenBank/DDBJ databases">
        <title>A genome reference for cultivated species of the human gut microbiota.</title>
        <authorList>
            <person name="Zou Y."/>
            <person name="Xue W."/>
            <person name="Luo G."/>
        </authorList>
    </citation>
    <scope>NUCLEOTIDE SEQUENCE [LARGE SCALE GENOMIC DNA]</scope>
    <source>
        <strain evidence="5 6">AM17-48</strain>
    </source>
</reference>
<dbReference type="Proteomes" id="UP000283329">
    <property type="component" value="Unassembled WGS sequence"/>
</dbReference>
<accession>A0A1Y4PIX9</accession>
<evidence type="ECO:0000313" key="9">
    <source>
        <dbReference type="Proteomes" id="UP000375690"/>
    </source>
</evidence>
<evidence type="ECO:0000313" key="10">
    <source>
        <dbReference type="Proteomes" id="UP000473905"/>
    </source>
</evidence>
<dbReference type="Proteomes" id="UP000375690">
    <property type="component" value="Unassembled WGS sequence"/>
</dbReference>
<dbReference type="Proteomes" id="UP000473905">
    <property type="component" value="Unassembled WGS sequence"/>
</dbReference>
<evidence type="ECO:0000313" key="3">
    <source>
        <dbReference type="EMBL" id="KAB1325474.1"/>
    </source>
</evidence>
<evidence type="ECO:0000313" key="4">
    <source>
        <dbReference type="EMBL" id="QDM11835.1"/>
    </source>
</evidence>
<gene>
    <name evidence="5" type="ORF">DW206_17100</name>
    <name evidence="4" type="ORF">DYI28_25755</name>
    <name evidence="3" type="ORF">F3B53_14270</name>
    <name evidence="2" type="ORF">F3D66_07555</name>
    <name evidence="1" type="ORF">F3F25_10310</name>
</gene>
<evidence type="ECO:0000313" key="7">
    <source>
        <dbReference type="Proteomes" id="UP000318823"/>
    </source>
</evidence>
<reference evidence="8 9" key="4">
    <citation type="journal article" date="2019" name="Nat. Med.">
        <title>A library of human gut bacterial isolates paired with longitudinal multiomics data enables mechanistic microbiome research.</title>
        <authorList>
            <person name="Poyet M."/>
            <person name="Groussin M."/>
            <person name="Gibbons S.M."/>
            <person name="Avila-Pacheco J."/>
            <person name="Jiang X."/>
            <person name="Kearney S.M."/>
            <person name="Perrotta A.R."/>
            <person name="Berdy B."/>
            <person name="Zhao S."/>
            <person name="Lieberman T.D."/>
            <person name="Swanson P.K."/>
            <person name="Smith M."/>
            <person name="Roesemann S."/>
            <person name="Alexander J.E."/>
            <person name="Rich S.A."/>
            <person name="Livny J."/>
            <person name="Vlamakis H."/>
            <person name="Clish C."/>
            <person name="Bullock K."/>
            <person name="Deik A."/>
            <person name="Scott J."/>
            <person name="Pierce K.A."/>
            <person name="Xavier R.J."/>
            <person name="Alm E.J."/>
        </authorList>
    </citation>
    <scope>NUCLEOTIDE SEQUENCE [LARGE SCALE GENOMIC DNA]</scope>
    <source>
        <strain evidence="2 10">BIOML-A134</strain>
        <strain evidence="1 8">BIOML-A160</strain>
        <strain evidence="3 9">BIOML-A2</strain>
    </source>
</reference>
<dbReference type="EMBL" id="QRJR01000017">
    <property type="protein sequence ID" value="RHH43453.1"/>
    <property type="molecule type" value="Genomic_DNA"/>
</dbReference>
<organism evidence="3 9">
    <name type="scientific">Bacteroides ovatus</name>
    <dbReference type="NCBI Taxonomy" id="28116"/>
    <lineage>
        <taxon>Bacteria</taxon>
        <taxon>Pseudomonadati</taxon>
        <taxon>Bacteroidota</taxon>
        <taxon>Bacteroidia</taxon>
        <taxon>Bacteroidales</taxon>
        <taxon>Bacteroidaceae</taxon>
        <taxon>Bacteroides</taxon>
    </lineage>
</organism>
<reference evidence="4" key="2">
    <citation type="journal article" date="2018" name="Nature">
        <title>Human gut bacteria contain acquired interbacterial defence systems.</title>
        <authorList>
            <person name="Ross B.D."/>
            <person name="Verster A.J."/>
            <person name="Radey M.C."/>
            <person name="Schmidtke D.T."/>
            <person name="Pope C.E."/>
            <person name="Hoffman L.R."/>
            <person name="Hajjar A."/>
            <person name="Peterson S.B."/>
            <person name="Borenstein E."/>
            <person name="Mougous J."/>
        </authorList>
    </citation>
    <scope>NUCLEOTIDE SEQUENCE</scope>
    <source>
        <strain evidence="4">3725 D1 iv</strain>
    </source>
</reference>
<dbReference type="EMBL" id="VWLB01000014">
    <property type="protein sequence ID" value="KAA3928998.1"/>
    <property type="molecule type" value="Genomic_DNA"/>
</dbReference>
<dbReference type="Proteomes" id="UP000318823">
    <property type="component" value="Chromosome"/>
</dbReference>
<protein>
    <submittedName>
        <fullName evidence="3">Uncharacterized protein</fullName>
    </submittedName>
</protein>